<comment type="similarity">
    <text evidence="2">Belongs to the RLP family.</text>
</comment>
<keyword evidence="14" id="KW-1185">Reference proteome</keyword>
<dbReference type="Gene3D" id="3.80.10.10">
    <property type="entry name" value="Ribonuclease Inhibitor"/>
    <property type="match status" value="1"/>
</dbReference>
<reference evidence="13" key="1">
    <citation type="submission" date="2023-08" db="EMBL/GenBank/DDBJ databases">
        <title>A de novo genome assembly of Solanum verrucosum Schlechtendal, a Mexican diploid species geographically isolated from the other diploid A-genome species in potato relatives.</title>
        <authorList>
            <person name="Hosaka K."/>
        </authorList>
    </citation>
    <scope>NUCLEOTIDE SEQUENCE</scope>
    <source>
        <tissue evidence="13">Young leaves</tissue>
    </source>
</reference>
<keyword evidence="11" id="KW-0325">Glycoprotein</keyword>
<accession>A0AAF1A1K7</accession>
<evidence type="ECO:0000256" key="12">
    <source>
        <dbReference type="SAM" id="Phobius"/>
    </source>
</evidence>
<evidence type="ECO:0000313" key="14">
    <source>
        <dbReference type="Proteomes" id="UP001234989"/>
    </source>
</evidence>
<keyword evidence="7" id="KW-0677">Repeat</keyword>
<dbReference type="AlphaFoldDB" id="A0AAF1A1K7"/>
<keyword evidence="3" id="KW-1003">Cell membrane</keyword>
<keyword evidence="9 12" id="KW-0472">Membrane</keyword>
<evidence type="ECO:0000256" key="6">
    <source>
        <dbReference type="ARBA" id="ARBA00022729"/>
    </source>
</evidence>
<evidence type="ECO:0000256" key="7">
    <source>
        <dbReference type="ARBA" id="ARBA00022737"/>
    </source>
</evidence>
<dbReference type="Proteomes" id="UP001234989">
    <property type="component" value="Chromosome 12"/>
</dbReference>
<evidence type="ECO:0000256" key="10">
    <source>
        <dbReference type="ARBA" id="ARBA00023170"/>
    </source>
</evidence>
<sequence>MGGHLEVLDIHLNKLCGTLPETFSIGSVLRSLDLHDNELEGKIPRSLGNCKELELLDLGYNHLNDTFPMWLETLPKLKVLSLRSNKLLGAIRTLSDENMFSELRIIDLSYNAFTENLSTSLFQKLKAMKKIDKPSKGLELELDRILTIYVTIDLSSNSFEGYIPSNLGDLIALRGLNLSHNRLQGNIPTSLGNLSFVESLDLSFNQLSREIPQQLDALTFLSFINLSHNHLQGCIPQGHQFATFEKNSYEGNDGLQGFPISKGFGSIWPPETNNADYGEESNSEFMNDFWKATLMGYGSGLCIGLSIIHFMMSTGNLKWLARIIEGLEYKIIMRQRKRH</sequence>
<dbReference type="SUPFAM" id="SSF52058">
    <property type="entry name" value="L domain-like"/>
    <property type="match status" value="1"/>
</dbReference>
<dbReference type="Pfam" id="PF00560">
    <property type="entry name" value="LRR_1"/>
    <property type="match status" value="3"/>
</dbReference>
<keyword evidence="4" id="KW-0433">Leucine-rich repeat</keyword>
<evidence type="ECO:0000256" key="5">
    <source>
        <dbReference type="ARBA" id="ARBA00022692"/>
    </source>
</evidence>
<dbReference type="FunFam" id="3.80.10.10:FF:000041">
    <property type="entry name" value="LRR receptor-like serine/threonine-protein kinase ERECTA"/>
    <property type="match status" value="1"/>
</dbReference>
<gene>
    <name evidence="13" type="ORF">MTR67_050838</name>
</gene>
<dbReference type="Pfam" id="PF13855">
    <property type="entry name" value="LRR_8"/>
    <property type="match status" value="1"/>
</dbReference>
<evidence type="ECO:0000256" key="3">
    <source>
        <dbReference type="ARBA" id="ARBA00022475"/>
    </source>
</evidence>
<proteinExistence type="inferred from homology"/>
<name>A0AAF1A1K7_SOLVR</name>
<evidence type="ECO:0000256" key="1">
    <source>
        <dbReference type="ARBA" id="ARBA00004251"/>
    </source>
</evidence>
<evidence type="ECO:0000256" key="8">
    <source>
        <dbReference type="ARBA" id="ARBA00022989"/>
    </source>
</evidence>
<dbReference type="EMBL" id="CP133623">
    <property type="protein sequence ID" value="WMV57453.1"/>
    <property type="molecule type" value="Genomic_DNA"/>
</dbReference>
<comment type="subcellular location">
    <subcellularLocation>
        <location evidence="1">Cell membrane</location>
        <topology evidence="1">Single-pass type I membrane protein</topology>
    </subcellularLocation>
</comment>
<keyword evidence="6" id="KW-0732">Signal</keyword>
<evidence type="ECO:0000256" key="9">
    <source>
        <dbReference type="ARBA" id="ARBA00023136"/>
    </source>
</evidence>
<evidence type="ECO:0000256" key="4">
    <source>
        <dbReference type="ARBA" id="ARBA00022614"/>
    </source>
</evidence>
<dbReference type="InterPro" id="IPR001611">
    <property type="entry name" value="Leu-rich_rpt"/>
</dbReference>
<dbReference type="FunFam" id="3.80.10.10:FF:000111">
    <property type="entry name" value="LRR receptor-like serine/threonine-protein kinase ERECTA"/>
    <property type="match status" value="1"/>
</dbReference>
<evidence type="ECO:0000256" key="11">
    <source>
        <dbReference type="ARBA" id="ARBA00023180"/>
    </source>
</evidence>
<organism evidence="13 14">
    <name type="scientific">Solanum verrucosum</name>
    <dbReference type="NCBI Taxonomy" id="315347"/>
    <lineage>
        <taxon>Eukaryota</taxon>
        <taxon>Viridiplantae</taxon>
        <taxon>Streptophyta</taxon>
        <taxon>Embryophyta</taxon>
        <taxon>Tracheophyta</taxon>
        <taxon>Spermatophyta</taxon>
        <taxon>Magnoliopsida</taxon>
        <taxon>eudicotyledons</taxon>
        <taxon>Gunneridae</taxon>
        <taxon>Pentapetalae</taxon>
        <taxon>asterids</taxon>
        <taxon>lamiids</taxon>
        <taxon>Solanales</taxon>
        <taxon>Solanaceae</taxon>
        <taxon>Solanoideae</taxon>
        <taxon>Solaneae</taxon>
        <taxon>Solanum</taxon>
    </lineage>
</organism>
<dbReference type="GO" id="GO:0005886">
    <property type="term" value="C:plasma membrane"/>
    <property type="evidence" value="ECO:0007669"/>
    <property type="project" value="UniProtKB-SubCell"/>
</dbReference>
<evidence type="ECO:0000313" key="13">
    <source>
        <dbReference type="EMBL" id="WMV57453.1"/>
    </source>
</evidence>
<keyword evidence="10" id="KW-0675">Receptor</keyword>
<keyword evidence="5 12" id="KW-0812">Transmembrane</keyword>
<protein>
    <submittedName>
        <fullName evidence="13">Uncharacterized protein</fullName>
    </submittedName>
</protein>
<dbReference type="PANTHER" id="PTHR27004">
    <property type="entry name" value="RECEPTOR-LIKE PROTEIN 12 ISOFORM X1"/>
    <property type="match status" value="1"/>
</dbReference>
<keyword evidence="8 12" id="KW-1133">Transmembrane helix</keyword>
<dbReference type="PANTHER" id="PTHR27004:SF375">
    <property type="entry name" value="LEUCINE-RICH REPEAT-CONTAINING N-TERMINAL PLANT-TYPE DOMAIN-CONTAINING PROTEIN"/>
    <property type="match status" value="1"/>
</dbReference>
<feature type="transmembrane region" description="Helical" evidence="12">
    <location>
        <begin position="289"/>
        <end position="312"/>
    </location>
</feature>
<evidence type="ECO:0000256" key="2">
    <source>
        <dbReference type="ARBA" id="ARBA00009592"/>
    </source>
</evidence>
<dbReference type="InterPro" id="IPR032675">
    <property type="entry name" value="LRR_dom_sf"/>
</dbReference>